<comment type="similarity">
    <text evidence="2">Belongs to the bacterial diacylglycerol kinase family.</text>
</comment>
<dbReference type="GO" id="GO:0005524">
    <property type="term" value="F:ATP binding"/>
    <property type="evidence" value="ECO:0007669"/>
    <property type="project" value="UniProtKB-KW"/>
</dbReference>
<keyword evidence="12 19" id="KW-0472">Membrane</keyword>
<comment type="caution">
    <text evidence="21">The sequence shown here is derived from an EMBL/GenBank/DDBJ whole genome shotgun (WGS) entry which is preliminary data.</text>
</comment>
<keyword evidence="5 21" id="KW-0808">Transferase</keyword>
<gene>
    <name evidence="21" type="primary">dgkA</name>
    <name evidence="21" type="ORF">AN619_13410</name>
</gene>
<evidence type="ECO:0000256" key="2">
    <source>
        <dbReference type="ARBA" id="ARBA00005967"/>
    </source>
</evidence>
<proteinExistence type="inferred from homology"/>
<feature type="transmembrane region" description="Helical" evidence="19">
    <location>
        <begin position="132"/>
        <end position="149"/>
    </location>
</feature>
<feature type="transmembrane region" description="Helical" evidence="19">
    <location>
        <begin position="210"/>
        <end position="228"/>
    </location>
</feature>
<evidence type="ECO:0000256" key="18">
    <source>
        <dbReference type="PIRSR" id="PIRSR600829-4"/>
    </source>
</evidence>
<evidence type="ECO:0000256" key="14">
    <source>
        <dbReference type="ARBA" id="ARBA00023264"/>
    </source>
</evidence>
<dbReference type="EMBL" id="LOEE01000030">
    <property type="protein sequence ID" value="KXG75878.1"/>
    <property type="molecule type" value="Genomic_DNA"/>
</dbReference>
<comment type="cofactor">
    <cofactor evidence="18">
        <name>Mg(2+)</name>
        <dbReference type="ChEBI" id="CHEBI:18420"/>
    </cofactor>
    <text evidence="18">Mn(2+), Zn(2+), Cd(2+) and Co(2+) support activity to lesser extents.</text>
</comment>
<feature type="transmembrane region" description="Helical" evidence="19">
    <location>
        <begin position="170"/>
        <end position="198"/>
    </location>
</feature>
<keyword evidence="6 19" id="KW-0812">Transmembrane</keyword>
<feature type="active site" description="Proton acceptor" evidence="15">
    <location>
        <position position="65"/>
    </location>
</feature>
<keyword evidence="10 19" id="KW-1133">Transmembrane helix</keyword>
<evidence type="ECO:0000256" key="7">
    <source>
        <dbReference type="ARBA" id="ARBA00022741"/>
    </source>
</evidence>
<evidence type="ECO:0000313" key="21">
    <source>
        <dbReference type="EMBL" id="KXG75878.1"/>
    </source>
</evidence>
<evidence type="ECO:0000256" key="12">
    <source>
        <dbReference type="ARBA" id="ARBA00023136"/>
    </source>
</evidence>
<keyword evidence="3" id="KW-1003">Cell membrane</keyword>
<evidence type="ECO:0000256" key="16">
    <source>
        <dbReference type="PIRSR" id="PIRSR600829-2"/>
    </source>
</evidence>
<dbReference type="OrthoDB" id="9789934at2"/>
<evidence type="ECO:0000313" key="22">
    <source>
        <dbReference type="Proteomes" id="UP000070456"/>
    </source>
</evidence>
<evidence type="ECO:0000256" key="17">
    <source>
        <dbReference type="PIRSR" id="PIRSR600829-3"/>
    </source>
</evidence>
<dbReference type="Proteomes" id="UP000070456">
    <property type="component" value="Unassembled WGS sequence"/>
</dbReference>
<keyword evidence="4" id="KW-0444">Lipid biosynthesis</keyword>
<dbReference type="Gene3D" id="1.10.287.3610">
    <property type="match status" value="1"/>
</dbReference>
<dbReference type="SUPFAM" id="SSF48317">
    <property type="entry name" value="Acid phosphatase/Vanadium-dependent haloperoxidase"/>
    <property type="match status" value="1"/>
</dbReference>
<dbReference type="SMART" id="SM00014">
    <property type="entry name" value="acidPPc"/>
    <property type="match status" value="1"/>
</dbReference>
<dbReference type="CDD" id="cd03383">
    <property type="entry name" value="PAP2_diacylglycerolkinase"/>
    <property type="match status" value="1"/>
</dbReference>
<dbReference type="Gene3D" id="1.20.144.10">
    <property type="entry name" value="Phosphatidic acid phosphatase type 2/haloperoxidase"/>
    <property type="match status" value="1"/>
</dbReference>
<evidence type="ECO:0000256" key="1">
    <source>
        <dbReference type="ARBA" id="ARBA00004651"/>
    </source>
</evidence>
<feature type="binding site" evidence="18">
    <location>
        <position position="72"/>
    </location>
    <ligand>
        <name>a divalent metal cation</name>
        <dbReference type="ChEBI" id="CHEBI:60240"/>
    </ligand>
</feature>
<dbReference type="InterPro" id="IPR000829">
    <property type="entry name" value="DAGK"/>
</dbReference>
<evidence type="ECO:0000256" key="11">
    <source>
        <dbReference type="ARBA" id="ARBA00023098"/>
    </source>
</evidence>
<evidence type="ECO:0000256" key="6">
    <source>
        <dbReference type="ARBA" id="ARBA00022692"/>
    </source>
</evidence>
<dbReference type="PATRIC" id="fig|520762.4.peg.1490"/>
<dbReference type="GO" id="GO:0008654">
    <property type="term" value="P:phospholipid biosynthetic process"/>
    <property type="evidence" value="ECO:0007669"/>
    <property type="project" value="UniProtKB-KW"/>
</dbReference>
<keyword evidence="13" id="KW-0594">Phospholipid biosynthesis</keyword>
<dbReference type="AlphaFoldDB" id="A0A140L5Q3"/>
<organism evidence="21 22">
    <name type="scientific">Thermotalea metallivorans</name>
    <dbReference type="NCBI Taxonomy" id="520762"/>
    <lineage>
        <taxon>Bacteria</taxon>
        <taxon>Bacillati</taxon>
        <taxon>Bacillota</taxon>
        <taxon>Clostridia</taxon>
        <taxon>Peptostreptococcales</taxon>
        <taxon>Thermotaleaceae</taxon>
        <taxon>Thermotalea</taxon>
    </lineage>
</organism>
<dbReference type="EC" id="2.7.1.66" evidence="21"/>
<keyword evidence="7 17" id="KW-0547">Nucleotide-binding</keyword>
<keyword evidence="14" id="KW-1208">Phospholipid metabolism</keyword>
<sequence>MGNRKLVDSFNDAIDGIIYTLKTQRNMRIHFATAIGVLLLSLFFKLSKLEVLILFFTISLVIIAEMINTSIEAAIDLITDRYHELAKIAKNVAAGAVFIASLNAILVAYIIFFDKLNLVTEIVLHRVRQMPVHLTFISLLIVILIVISIKAFHGKGRPFRGGMPSGHAAIAFSLATAIAFISENTLIITLSLFLAVLVAQSRIESQIHSLFQVIAGAALGVCITLLIFQTIY</sequence>
<keyword evidence="22" id="KW-1185">Reference proteome</keyword>
<feature type="domain" description="Phosphatidic acid phosphatase type 2/haloperoxidase" evidence="20">
    <location>
        <begin position="103"/>
        <end position="228"/>
    </location>
</feature>
<keyword evidence="18" id="KW-0479">Metal-binding</keyword>
<feature type="binding site" evidence="17">
    <location>
        <position position="72"/>
    </location>
    <ligand>
        <name>ATP</name>
        <dbReference type="ChEBI" id="CHEBI:30616"/>
    </ligand>
</feature>
<dbReference type="InterPro" id="IPR036945">
    <property type="entry name" value="DAGK_sf"/>
</dbReference>
<feature type="transmembrane region" description="Helical" evidence="19">
    <location>
        <begin position="52"/>
        <end position="71"/>
    </location>
</feature>
<dbReference type="CDD" id="cd14266">
    <property type="entry name" value="UDPK_IM_PAP2_like"/>
    <property type="match status" value="1"/>
</dbReference>
<evidence type="ECO:0000256" key="5">
    <source>
        <dbReference type="ARBA" id="ARBA00022679"/>
    </source>
</evidence>
<keyword evidence="8 21" id="KW-0418">Kinase</keyword>
<feature type="binding site" evidence="16">
    <location>
        <position position="65"/>
    </location>
    <ligand>
        <name>substrate</name>
    </ligand>
</feature>
<dbReference type="GO" id="GO:0046872">
    <property type="term" value="F:metal ion binding"/>
    <property type="evidence" value="ECO:0007669"/>
    <property type="project" value="UniProtKB-KW"/>
</dbReference>
<evidence type="ECO:0000259" key="20">
    <source>
        <dbReference type="SMART" id="SM00014"/>
    </source>
</evidence>
<protein>
    <submittedName>
        <fullName evidence="21">Undecaprenol kinase</fullName>
        <ecNumber evidence="21">2.7.1.66</ecNumber>
    </submittedName>
</protein>
<dbReference type="PANTHER" id="PTHR34299:SF1">
    <property type="entry name" value="DIACYLGLYCEROL KINASE"/>
    <property type="match status" value="1"/>
</dbReference>
<dbReference type="InterPro" id="IPR036938">
    <property type="entry name" value="PAP2/HPO_sf"/>
</dbReference>
<dbReference type="InterPro" id="IPR000326">
    <property type="entry name" value="PAP2/HPO"/>
</dbReference>
<dbReference type="Pfam" id="PF01219">
    <property type="entry name" value="DAGK_prokar"/>
    <property type="match status" value="1"/>
</dbReference>
<dbReference type="STRING" id="520762.AN619_13410"/>
<keyword evidence="11" id="KW-0443">Lipid metabolism</keyword>
<evidence type="ECO:0000256" key="3">
    <source>
        <dbReference type="ARBA" id="ARBA00022475"/>
    </source>
</evidence>
<evidence type="ECO:0000256" key="8">
    <source>
        <dbReference type="ARBA" id="ARBA00022777"/>
    </source>
</evidence>
<reference evidence="21 22" key="1">
    <citation type="submission" date="2015-12" db="EMBL/GenBank/DDBJ databases">
        <title>Draft genome sequence of the thermoanaerobe Thermotalea metallivorans, an isolate from the runoff channel of the Great Artesian Basin, Australia.</title>
        <authorList>
            <person name="Patel B.K."/>
        </authorList>
    </citation>
    <scope>NUCLEOTIDE SEQUENCE [LARGE SCALE GENOMIC DNA]</scope>
    <source>
        <strain evidence="21 22">B2-1</strain>
    </source>
</reference>
<dbReference type="RefSeq" id="WP_068555945.1">
    <property type="nucleotide sequence ID" value="NZ_LOEE01000030.1"/>
</dbReference>
<keyword evidence="18" id="KW-0460">Magnesium</keyword>
<evidence type="ECO:0000256" key="9">
    <source>
        <dbReference type="ARBA" id="ARBA00022840"/>
    </source>
</evidence>
<evidence type="ECO:0000256" key="4">
    <source>
        <dbReference type="ARBA" id="ARBA00022516"/>
    </source>
</evidence>
<dbReference type="PANTHER" id="PTHR34299">
    <property type="entry name" value="DIACYLGLYCEROL KINASE"/>
    <property type="match status" value="1"/>
</dbReference>
<name>A0A140L5Q3_9FIRM</name>
<comment type="subcellular location">
    <subcellularLocation>
        <location evidence="1">Cell membrane</location>
        <topology evidence="1">Multi-pass membrane protein</topology>
    </subcellularLocation>
</comment>
<evidence type="ECO:0000256" key="15">
    <source>
        <dbReference type="PIRSR" id="PIRSR600829-1"/>
    </source>
</evidence>
<dbReference type="Pfam" id="PF01569">
    <property type="entry name" value="PAP2"/>
    <property type="match status" value="1"/>
</dbReference>
<feature type="transmembrane region" description="Helical" evidence="19">
    <location>
        <begin position="29"/>
        <end position="46"/>
    </location>
</feature>
<feature type="transmembrane region" description="Helical" evidence="19">
    <location>
        <begin position="92"/>
        <end position="112"/>
    </location>
</feature>
<evidence type="ECO:0000256" key="10">
    <source>
        <dbReference type="ARBA" id="ARBA00022989"/>
    </source>
</evidence>
<dbReference type="GO" id="GO:0005886">
    <property type="term" value="C:plasma membrane"/>
    <property type="evidence" value="ECO:0007669"/>
    <property type="project" value="UniProtKB-SubCell"/>
</dbReference>
<dbReference type="GO" id="GO:0036433">
    <property type="term" value="F:di-trans, poly-cis-undecaprenol kinase activity"/>
    <property type="evidence" value="ECO:0007669"/>
    <property type="project" value="UniProtKB-EC"/>
</dbReference>
<evidence type="ECO:0000256" key="13">
    <source>
        <dbReference type="ARBA" id="ARBA00023209"/>
    </source>
</evidence>
<accession>A0A140L5Q3</accession>
<evidence type="ECO:0000256" key="19">
    <source>
        <dbReference type="SAM" id="Phobius"/>
    </source>
</evidence>
<keyword evidence="9 17" id="KW-0067">ATP-binding</keyword>